<dbReference type="PANTHER" id="PTHR13966">
    <property type="entry name" value="ENDONUCLEASE RELATED"/>
    <property type="match status" value="1"/>
</dbReference>
<evidence type="ECO:0000256" key="2">
    <source>
        <dbReference type="PIRSR" id="PIRSR640255-2"/>
    </source>
</evidence>
<dbReference type="PANTHER" id="PTHR13966:SF5">
    <property type="entry name" value="ENDONUCLEASE G, MITOCHONDRIAL"/>
    <property type="match status" value="1"/>
</dbReference>
<protein>
    <submittedName>
        <fullName evidence="5">Endonuclease G</fullName>
    </submittedName>
</protein>
<dbReference type="InterPro" id="IPR044929">
    <property type="entry name" value="DNA/RNA_non-sp_Endonuclease_sf"/>
</dbReference>
<dbReference type="SUPFAM" id="SSF54060">
    <property type="entry name" value="His-Me finger endonucleases"/>
    <property type="match status" value="1"/>
</dbReference>
<dbReference type="STRING" id="134849.SAMN05443668_106143"/>
<name>A0A1M7R1Y7_9ACTN</name>
<evidence type="ECO:0000313" key="6">
    <source>
        <dbReference type="Proteomes" id="UP000184440"/>
    </source>
</evidence>
<dbReference type="GO" id="GO:0004519">
    <property type="term" value="F:endonuclease activity"/>
    <property type="evidence" value="ECO:0007669"/>
    <property type="project" value="UniProtKB-KW"/>
</dbReference>
<reference evidence="5 6" key="1">
    <citation type="submission" date="2016-11" db="EMBL/GenBank/DDBJ databases">
        <authorList>
            <person name="Jaros S."/>
            <person name="Januszkiewicz K."/>
            <person name="Wedrychowicz H."/>
        </authorList>
    </citation>
    <scope>NUCLEOTIDE SEQUENCE [LARGE SCALE GENOMIC DNA]</scope>
    <source>
        <strain evidence="5 6">DSM 46144</strain>
    </source>
</reference>
<feature type="binding site" evidence="2">
    <location>
        <position position="135"/>
    </location>
    <ligand>
        <name>Mg(2+)</name>
        <dbReference type="ChEBI" id="CHEBI:18420"/>
        <note>catalytic</note>
    </ligand>
</feature>
<dbReference type="GO" id="GO:0016787">
    <property type="term" value="F:hydrolase activity"/>
    <property type="evidence" value="ECO:0007669"/>
    <property type="project" value="InterPro"/>
</dbReference>
<dbReference type="CDD" id="cd00091">
    <property type="entry name" value="NUC"/>
    <property type="match status" value="1"/>
</dbReference>
<keyword evidence="5" id="KW-0540">Nuclease</keyword>
<dbReference type="Pfam" id="PF01223">
    <property type="entry name" value="Endonuclease_NS"/>
    <property type="match status" value="1"/>
</dbReference>
<dbReference type="Gene3D" id="3.40.570.10">
    <property type="entry name" value="Extracellular Endonuclease, subunit A"/>
    <property type="match status" value="1"/>
</dbReference>
<evidence type="ECO:0000313" key="5">
    <source>
        <dbReference type="EMBL" id="SHN38814.1"/>
    </source>
</evidence>
<evidence type="ECO:0000256" key="1">
    <source>
        <dbReference type="PIRSR" id="PIRSR640255-1"/>
    </source>
</evidence>
<gene>
    <name evidence="5" type="ORF">SAMN05443668_106143</name>
</gene>
<feature type="domain" description="ENPP1-3/EXOG-like endonuclease/phosphodiesterase" evidence="3">
    <location>
        <begin position="38"/>
        <end position="252"/>
    </location>
</feature>
<organism evidence="5 6">
    <name type="scientific">Cryptosporangium aurantiacum</name>
    <dbReference type="NCBI Taxonomy" id="134849"/>
    <lineage>
        <taxon>Bacteria</taxon>
        <taxon>Bacillati</taxon>
        <taxon>Actinomycetota</taxon>
        <taxon>Actinomycetes</taxon>
        <taxon>Cryptosporangiales</taxon>
        <taxon>Cryptosporangiaceae</taxon>
        <taxon>Cryptosporangium</taxon>
    </lineage>
</organism>
<dbReference type="EMBL" id="FRCS01000006">
    <property type="protein sequence ID" value="SHN38814.1"/>
    <property type="molecule type" value="Genomic_DNA"/>
</dbReference>
<feature type="domain" description="DNA/RNA non-specific endonuclease/pyrophosphatase/phosphodiesterase" evidence="4">
    <location>
        <begin position="37"/>
        <end position="252"/>
    </location>
</feature>
<dbReference type="RefSeq" id="WP_073259435.1">
    <property type="nucleotide sequence ID" value="NZ_FRCS01000006.1"/>
</dbReference>
<dbReference type="InterPro" id="IPR001604">
    <property type="entry name" value="Endo_G_ENPP1-like_dom"/>
</dbReference>
<dbReference type="AlphaFoldDB" id="A0A1M7R1Y7"/>
<dbReference type="InterPro" id="IPR044925">
    <property type="entry name" value="His-Me_finger_sf"/>
</dbReference>
<evidence type="ECO:0000259" key="3">
    <source>
        <dbReference type="SMART" id="SM00477"/>
    </source>
</evidence>
<dbReference type="GO" id="GO:0003676">
    <property type="term" value="F:nucleic acid binding"/>
    <property type="evidence" value="ECO:0007669"/>
    <property type="project" value="InterPro"/>
</dbReference>
<dbReference type="InterPro" id="IPR020821">
    <property type="entry name" value="ENPP1-3/EXOG-like_nuc-like"/>
</dbReference>
<dbReference type="OrthoDB" id="104542at2"/>
<accession>A0A1M7R1Y7</accession>
<dbReference type="Proteomes" id="UP000184440">
    <property type="component" value="Unassembled WGS sequence"/>
</dbReference>
<dbReference type="SMART" id="SM00477">
    <property type="entry name" value="NUC"/>
    <property type="match status" value="1"/>
</dbReference>
<keyword evidence="6" id="KW-1185">Reference proteome</keyword>
<feature type="active site" description="Proton acceptor" evidence="1">
    <location>
        <position position="99"/>
    </location>
</feature>
<keyword evidence="5" id="KW-0255">Endonuclease</keyword>
<keyword evidence="5" id="KW-0378">Hydrolase</keyword>
<evidence type="ECO:0000259" key="4">
    <source>
        <dbReference type="SMART" id="SM00892"/>
    </source>
</evidence>
<dbReference type="InterPro" id="IPR040255">
    <property type="entry name" value="Non-specific_endonuclease"/>
</dbReference>
<dbReference type="SMART" id="SM00892">
    <property type="entry name" value="Endonuclease_NS"/>
    <property type="match status" value="1"/>
</dbReference>
<proteinExistence type="predicted"/>
<sequence length="287" mass="31364">MTRSSTDATLTAGYDPGFLGLTVPFPTLPGTATIRLDYTHFSVLMHPLRRLAATTAVAVDGARLVDLPRGDDWQLDPRIPADAQTGNELYRDNRLDRGHLVRRRDPVWGPRHVAATANADTFRFPNAAPQVDEFNQSHELWLGLEDYVLDHAEVHDRNLVVVTGPVLDPSDLPYRGVQIPRRFYKVVAFVHRGALAATGYLLDQSSLLDGLGVAGLEDTDVPPLGAYRTFQVPVAQVAELTGLDLGPLPAADRLTAAAVSPAPTDAALTDSWIELHRYRDIAGLEPR</sequence>
<keyword evidence="2" id="KW-0479">Metal-binding</keyword>
<dbReference type="GO" id="GO:0046872">
    <property type="term" value="F:metal ion binding"/>
    <property type="evidence" value="ECO:0007669"/>
    <property type="project" value="UniProtKB-KW"/>
</dbReference>